<gene>
    <name evidence="2" type="ORF">RDB_LOCUS118644</name>
</gene>
<dbReference type="SUPFAM" id="SSF56112">
    <property type="entry name" value="Protein kinase-like (PK-like)"/>
    <property type="match status" value="1"/>
</dbReference>
<feature type="domain" description="Protein kinase" evidence="1">
    <location>
        <begin position="1"/>
        <end position="110"/>
    </location>
</feature>
<evidence type="ECO:0000259" key="1">
    <source>
        <dbReference type="PROSITE" id="PS50011"/>
    </source>
</evidence>
<dbReference type="InterPro" id="IPR001245">
    <property type="entry name" value="Ser-Thr/Tyr_kinase_cat_dom"/>
</dbReference>
<dbReference type="Proteomes" id="UP000663841">
    <property type="component" value="Unassembled WGS sequence"/>
</dbReference>
<dbReference type="InterPro" id="IPR011009">
    <property type="entry name" value="Kinase-like_dom_sf"/>
</dbReference>
<proteinExistence type="predicted"/>
<protein>
    <recommendedName>
        <fullName evidence="1">Protein kinase domain-containing protein</fullName>
    </recommendedName>
</protein>
<dbReference type="PANTHER" id="PTHR44329:SF214">
    <property type="entry name" value="PROTEIN KINASE DOMAIN-CONTAINING PROTEIN"/>
    <property type="match status" value="1"/>
</dbReference>
<dbReference type="InterPro" id="IPR000719">
    <property type="entry name" value="Prot_kinase_dom"/>
</dbReference>
<dbReference type="GO" id="GO:0004674">
    <property type="term" value="F:protein serine/threonine kinase activity"/>
    <property type="evidence" value="ECO:0007669"/>
    <property type="project" value="TreeGrafter"/>
</dbReference>
<accession>A0A8H3B515</accession>
<reference evidence="2" key="1">
    <citation type="submission" date="2021-01" db="EMBL/GenBank/DDBJ databases">
        <authorList>
            <person name="Kaushik A."/>
        </authorList>
    </citation>
    <scope>NUCLEOTIDE SEQUENCE</scope>
    <source>
        <strain evidence="2">AG3-T5</strain>
    </source>
</reference>
<name>A0A8H3B515_9AGAM</name>
<sequence>MTLRWTAPEIFLGETQHTYEGDVYALGMTILETMTGSIPWDNLLDVTVMHNLMQKIHPSRPERWIPTGYKPGDRLWELMVRCWANVPGHRPHAMEVCDELDNICKRHQLASSTNVCQQQTSVGAQTATELSPSISLTPRSPLLAQETRRFWKRSWGINGQTTDRNLPNTATSMKERFDEKKQRKLELLEKRKLQEERARAIAKGVMAKRELLLVNENFMPGDWTDPLKICHRGRIGRILRYSDPTYSYRPSGWPGPDIQGESTNDRFIVSPDQRSLSGVSVATVASDPGPTRRQYAPFEQFVSEFETEAGLDEGSNS</sequence>
<dbReference type="GO" id="GO:0005524">
    <property type="term" value="F:ATP binding"/>
    <property type="evidence" value="ECO:0007669"/>
    <property type="project" value="InterPro"/>
</dbReference>
<dbReference type="InterPro" id="IPR051681">
    <property type="entry name" value="Ser/Thr_Kinases-Pseudokinases"/>
</dbReference>
<organism evidence="2 3">
    <name type="scientific">Rhizoctonia solani</name>
    <dbReference type="NCBI Taxonomy" id="456999"/>
    <lineage>
        <taxon>Eukaryota</taxon>
        <taxon>Fungi</taxon>
        <taxon>Dikarya</taxon>
        <taxon>Basidiomycota</taxon>
        <taxon>Agaricomycotina</taxon>
        <taxon>Agaricomycetes</taxon>
        <taxon>Cantharellales</taxon>
        <taxon>Ceratobasidiaceae</taxon>
        <taxon>Rhizoctonia</taxon>
    </lineage>
</organism>
<evidence type="ECO:0000313" key="3">
    <source>
        <dbReference type="Proteomes" id="UP000663841"/>
    </source>
</evidence>
<dbReference type="AlphaFoldDB" id="A0A8H3B515"/>
<dbReference type="PROSITE" id="PS50011">
    <property type="entry name" value="PROTEIN_KINASE_DOM"/>
    <property type="match status" value="1"/>
</dbReference>
<evidence type="ECO:0000313" key="2">
    <source>
        <dbReference type="EMBL" id="CAE6448151.1"/>
    </source>
</evidence>
<comment type="caution">
    <text evidence="2">The sequence shown here is derived from an EMBL/GenBank/DDBJ whole genome shotgun (WGS) entry which is preliminary data.</text>
</comment>
<dbReference type="Gene3D" id="1.10.510.10">
    <property type="entry name" value="Transferase(Phosphotransferase) domain 1"/>
    <property type="match status" value="1"/>
</dbReference>
<dbReference type="EMBL" id="CAJMWW010000124">
    <property type="protein sequence ID" value="CAE6448151.1"/>
    <property type="molecule type" value="Genomic_DNA"/>
</dbReference>
<dbReference type="PANTHER" id="PTHR44329">
    <property type="entry name" value="SERINE/THREONINE-PROTEIN KINASE TNNI3K-RELATED"/>
    <property type="match status" value="1"/>
</dbReference>
<dbReference type="Pfam" id="PF07714">
    <property type="entry name" value="PK_Tyr_Ser-Thr"/>
    <property type="match status" value="1"/>
</dbReference>